<sequence length="191" mass="21957">MLVRVAPYKPALRSWPTRLMLTRASLPRRERLGTVGRALLQASSLASDELIGGLPLDFFILERLRAVPVRLICADIWRVWARYREGPCRSRGVTVEPIGNKKNKKERKEKKWKERKEKKKEIKKKALDTFVSLSSSHWCHAPGPIPIWAGPSTSNRRRTDRVSPIRPRLITRTNSNKKCTSGNIQKRLTRG</sequence>
<protein>
    <submittedName>
        <fullName evidence="2">Uncharacterized protein</fullName>
    </submittedName>
</protein>
<accession>A0A6V7NT55</accession>
<dbReference type="AlphaFoldDB" id="A0A6V7NT55"/>
<dbReference type="EMBL" id="LR862141">
    <property type="protein sequence ID" value="CAD1821707.1"/>
    <property type="molecule type" value="Genomic_DNA"/>
</dbReference>
<name>A0A6V7NT55_ANACO</name>
<evidence type="ECO:0000313" key="2">
    <source>
        <dbReference type="EMBL" id="CAD1821707.1"/>
    </source>
</evidence>
<reference evidence="2" key="1">
    <citation type="submission" date="2020-07" db="EMBL/GenBank/DDBJ databases">
        <authorList>
            <person name="Lin J."/>
        </authorList>
    </citation>
    <scope>NUCLEOTIDE SEQUENCE</scope>
</reference>
<proteinExistence type="predicted"/>
<feature type="region of interest" description="Disordered" evidence="1">
    <location>
        <begin position="99"/>
        <end position="118"/>
    </location>
</feature>
<organism evidence="2">
    <name type="scientific">Ananas comosus var. bracteatus</name>
    <name type="common">red pineapple</name>
    <dbReference type="NCBI Taxonomy" id="296719"/>
    <lineage>
        <taxon>Eukaryota</taxon>
        <taxon>Viridiplantae</taxon>
        <taxon>Streptophyta</taxon>
        <taxon>Embryophyta</taxon>
        <taxon>Tracheophyta</taxon>
        <taxon>Spermatophyta</taxon>
        <taxon>Magnoliopsida</taxon>
        <taxon>Liliopsida</taxon>
        <taxon>Poales</taxon>
        <taxon>Bromeliaceae</taxon>
        <taxon>Bromelioideae</taxon>
        <taxon>Ananas</taxon>
    </lineage>
</organism>
<evidence type="ECO:0000256" key="1">
    <source>
        <dbReference type="SAM" id="MobiDB-lite"/>
    </source>
</evidence>
<gene>
    <name evidence="2" type="ORF">CB5_LOCUS4918</name>
</gene>